<dbReference type="SUPFAM" id="SSF53720">
    <property type="entry name" value="ALDH-like"/>
    <property type="match status" value="1"/>
</dbReference>
<evidence type="ECO:0000313" key="7">
    <source>
        <dbReference type="Proteomes" id="UP000595636"/>
    </source>
</evidence>
<accession>A0A7T7RGC5</accession>
<evidence type="ECO:0000256" key="3">
    <source>
        <dbReference type="PROSITE-ProRule" id="PRU10007"/>
    </source>
</evidence>
<dbReference type="InterPro" id="IPR015590">
    <property type="entry name" value="Aldehyde_DH_dom"/>
</dbReference>
<dbReference type="CDD" id="cd07103">
    <property type="entry name" value="ALDH_F5_SSADH_GabD"/>
    <property type="match status" value="1"/>
</dbReference>
<name>A0A7T7RGC5_9ACTN</name>
<dbReference type="Pfam" id="PF00171">
    <property type="entry name" value="Aldedh"/>
    <property type="match status" value="1"/>
</dbReference>
<reference evidence="6 7" key="1">
    <citation type="submission" date="2020-12" db="EMBL/GenBank/DDBJ databases">
        <title>A novel species.</title>
        <authorList>
            <person name="Li K."/>
        </authorList>
    </citation>
    <scope>NUCLEOTIDE SEQUENCE [LARGE SCALE GENOMIC DNA]</scope>
    <source>
        <strain evidence="6 7">ZYC-3</strain>
    </source>
</reference>
<evidence type="ECO:0000259" key="5">
    <source>
        <dbReference type="Pfam" id="PF00171"/>
    </source>
</evidence>
<dbReference type="KEGG" id="slf:JEQ17_43610"/>
<dbReference type="InterPro" id="IPR029510">
    <property type="entry name" value="Ald_DH_CS_GLU"/>
</dbReference>
<dbReference type="InterPro" id="IPR050740">
    <property type="entry name" value="Aldehyde_DH_Superfamily"/>
</dbReference>
<dbReference type="Gene3D" id="3.40.309.10">
    <property type="entry name" value="Aldehyde Dehydrogenase, Chain A, domain 2"/>
    <property type="match status" value="1"/>
</dbReference>
<evidence type="ECO:0000256" key="2">
    <source>
        <dbReference type="ARBA" id="ARBA00023002"/>
    </source>
</evidence>
<dbReference type="GO" id="GO:0009450">
    <property type="term" value="P:gamma-aminobutyric acid catabolic process"/>
    <property type="evidence" value="ECO:0007669"/>
    <property type="project" value="TreeGrafter"/>
</dbReference>
<proteinExistence type="inferred from homology"/>
<dbReference type="InterPro" id="IPR016162">
    <property type="entry name" value="Ald_DH_N"/>
</dbReference>
<dbReference type="Proteomes" id="UP000595636">
    <property type="component" value="Chromosome"/>
</dbReference>
<dbReference type="Gene3D" id="3.40.605.10">
    <property type="entry name" value="Aldehyde Dehydrogenase, Chain A, domain 1"/>
    <property type="match status" value="1"/>
</dbReference>
<comment type="similarity">
    <text evidence="1 4">Belongs to the aldehyde dehydrogenase family.</text>
</comment>
<keyword evidence="2 4" id="KW-0560">Oxidoreductase</keyword>
<evidence type="ECO:0000313" key="6">
    <source>
        <dbReference type="EMBL" id="QQM45629.1"/>
    </source>
</evidence>
<organism evidence="6 7">
    <name type="scientific">Streptomyces liliifuscus</name>
    <dbReference type="NCBI Taxonomy" id="2797636"/>
    <lineage>
        <taxon>Bacteria</taxon>
        <taxon>Bacillati</taxon>
        <taxon>Actinomycetota</taxon>
        <taxon>Actinomycetes</taxon>
        <taxon>Kitasatosporales</taxon>
        <taxon>Streptomycetaceae</taxon>
        <taxon>Streptomyces</taxon>
    </lineage>
</organism>
<dbReference type="AlphaFoldDB" id="A0A7T7RGC5"/>
<dbReference type="PANTHER" id="PTHR43353:SF5">
    <property type="entry name" value="SUCCINATE-SEMIALDEHYDE DEHYDROGENASE, MITOCHONDRIAL"/>
    <property type="match status" value="1"/>
</dbReference>
<sequence>MNLVGIDTLAKAPLAEGDVFVGGRWRAAEDGRTFPVYDPATGELIREVSAAGPGDALAAVEAAQAAAGEWRETPARRRSEILHTAFTLMREQADTLARLIVLENGKAYRDAAAEVGYAAEFFRWFAEEAVRIGSSFGDAPGGGYRHVVRRHPVGVTAFVTPWNFPAAMATRKIAPALAAGCPVLLKPAPDTPLTALAVAALLAEAGLPDGLLNVLPTDRAPEVVSAWLGDSRVRKFSFTGSTATGKVLLEQAAANVVNVTMELGGNAPFIVCEDADIDAAVRGAMDAKMRGGGEVCIAANRFYVHASVAAEFTEKFGAAMTAVRTGPGLEDGVTLGPMVNQAAVDGIRSLVDDAVARGAKVAARGTVPEGPGAFHPATVLTDVPDDARILHEEVFGPVAPITTFTDENEMLDRANATVHGLASYVYSRDIGRALRIAERLEAGMVGLNRGLLSDPAAPFGGVKQSGLGREGGREGIEAFLETQYIALDWPTTA</sequence>
<keyword evidence="7" id="KW-1185">Reference proteome</keyword>
<evidence type="ECO:0000256" key="4">
    <source>
        <dbReference type="RuleBase" id="RU003345"/>
    </source>
</evidence>
<gene>
    <name evidence="6" type="ORF">JEQ17_43610</name>
</gene>
<dbReference type="PANTHER" id="PTHR43353">
    <property type="entry name" value="SUCCINATE-SEMIALDEHYDE DEHYDROGENASE, MITOCHONDRIAL"/>
    <property type="match status" value="1"/>
</dbReference>
<dbReference type="GO" id="GO:0004777">
    <property type="term" value="F:succinate-semialdehyde dehydrogenase (NAD+) activity"/>
    <property type="evidence" value="ECO:0007669"/>
    <property type="project" value="TreeGrafter"/>
</dbReference>
<feature type="domain" description="Aldehyde dehydrogenase" evidence="5">
    <location>
        <begin position="25"/>
        <end position="484"/>
    </location>
</feature>
<dbReference type="PROSITE" id="PS00687">
    <property type="entry name" value="ALDEHYDE_DEHYDR_GLU"/>
    <property type="match status" value="1"/>
</dbReference>
<dbReference type="EMBL" id="CP066831">
    <property type="protein sequence ID" value="QQM45629.1"/>
    <property type="molecule type" value="Genomic_DNA"/>
</dbReference>
<feature type="active site" evidence="3">
    <location>
        <position position="262"/>
    </location>
</feature>
<dbReference type="InterPro" id="IPR016161">
    <property type="entry name" value="Ald_DH/histidinol_DH"/>
</dbReference>
<dbReference type="InterPro" id="IPR016163">
    <property type="entry name" value="Ald_DH_C"/>
</dbReference>
<dbReference type="FunFam" id="3.40.605.10:FF:000063">
    <property type="entry name" value="Succinate-semialdehyde dehydrogenase, mitochondrial"/>
    <property type="match status" value="1"/>
</dbReference>
<dbReference type="FunFam" id="3.40.309.10:FF:000004">
    <property type="entry name" value="Succinate-semialdehyde dehydrogenase I"/>
    <property type="match status" value="1"/>
</dbReference>
<evidence type="ECO:0000256" key="1">
    <source>
        <dbReference type="ARBA" id="ARBA00009986"/>
    </source>
</evidence>
<dbReference type="RefSeq" id="WP_200400435.1">
    <property type="nucleotide sequence ID" value="NZ_CP066831.1"/>
</dbReference>
<protein>
    <submittedName>
        <fullName evidence="6">NAD-dependent succinate-semialdehyde dehydrogenase</fullName>
    </submittedName>
</protein>